<dbReference type="SUPFAM" id="SSF53254">
    <property type="entry name" value="Phosphoglycerate mutase-like"/>
    <property type="match status" value="1"/>
</dbReference>
<name>A0ABV6IIL8_9BURK</name>
<evidence type="ECO:0000313" key="2">
    <source>
        <dbReference type="Proteomes" id="UP001589844"/>
    </source>
</evidence>
<keyword evidence="2" id="KW-1185">Reference proteome</keyword>
<dbReference type="CDD" id="cd07067">
    <property type="entry name" value="HP_PGM_like"/>
    <property type="match status" value="1"/>
</dbReference>
<dbReference type="InterPro" id="IPR050275">
    <property type="entry name" value="PGM_Phosphatase"/>
</dbReference>
<accession>A0ABV6IIL8</accession>
<organism evidence="1 2">
    <name type="scientific">Undibacterium danionis</name>
    <dbReference type="NCBI Taxonomy" id="1812100"/>
    <lineage>
        <taxon>Bacteria</taxon>
        <taxon>Pseudomonadati</taxon>
        <taxon>Pseudomonadota</taxon>
        <taxon>Betaproteobacteria</taxon>
        <taxon>Burkholderiales</taxon>
        <taxon>Oxalobacteraceae</taxon>
        <taxon>Undibacterium</taxon>
    </lineage>
</organism>
<dbReference type="EMBL" id="JBHLXJ010000018">
    <property type="protein sequence ID" value="MFC0351492.1"/>
    <property type="molecule type" value="Genomic_DNA"/>
</dbReference>
<dbReference type="Pfam" id="PF00300">
    <property type="entry name" value="His_Phos_1"/>
    <property type="match status" value="1"/>
</dbReference>
<dbReference type="SMART" id="SM00855">
    <property type="entry name" value="PGAM"/>
    <property type="match status" value="1"/>
</dbReference>
<comment type="caution">
    <text evidence="1">The sequence shown here is derived from an EMBL/GenBank/DDBJ whole genome shotgun (WGS) entry which is preliminary data.</text>
</comment>
<proteinExistence type="predicted"/>
<sequence>MSEQARRLWLVRHAQPLIDKGICYGHLDVPADHEATQQAAQLFANTLKIARSNNATSLNTQPILIYVSGLLRARQLADELLLAFSATDIVREVRLQTDLRLNEMNFGIWEGKPWSAIPKEALDQWSSEFAQHKFGGEESSQDVINRVQAAYQTSLELAQSSSSSDVIWITHAGVIRALNYVKKYATCVIERAEQWPQDAPGFGQWLCMDLTAITIK</sequence>
<dbReference type="RefSeq" id="WP_390214107.1">
    <property type="nucleotide sequence ID" value="NZ_JBHLXJ010000018.1"/>
</dbReference>
<evidence type="ECO:0000313" key="1">
    <source>
        <dbReference type="EMBL" id="MFC0351492.1"/>
    </source>
</evidence>
<dbReference type="PANTHER" id="PTHR48100:SF59">
    <property type="entry name" value="ADENOSYLCOBALAMIN_ALPHA-RIBAZOLE PHOSPHATASE"/>
    <property type="match status" value="1"/>
</dbReference>
<dbReference type="PANTHER" id="PTHR48100">
    <property type="entry name" value="BROAD-SPECIFICITY PHOSPHATASE YOR283W-RELATED"/>
    <property type="match status" value="1"/>
</dbReference>
<protein>
    <submittedName>
        <fullName evidence="1">Histidine phosphatase family protein</fullName>
    </submittedName>
</protein>
<dbReference type="Proteomes" id="UP001589844">
    <property type="component" value="Unassembled WGS sequence"/>
</dbReference>
<reference evidence="1 2" key="1">
    <citation type="submission" date="2024-09" db="EMBL/GenBank/DDBJ databases">
        <authorList>
            <person name="Sun Q."/>
            <person name="Mori K."/>
        </authorList>
    </citation>
    <scope>NUCLEOTIDE SEQUENCE [LARGE SCALE GENOMIC DNA]</scope>
    <source>
        <strain evidence="1 2">CCM 8677</strain>
    </source>
</reference>
<dbReference type="Gene3D" id="3.40.50.1240">
    <property type="entry name" value="Phosphoglycerate mutase-like"/>
    <property type="match status" value="1"/>
</dbReference>
<dbReference type="InterPro" id="IPR029033">
    <property type="entry name" value="His_PPase_superfam"/>
</dbReference>
<gene>
    <name evidence="1" type="ORF">ACFFJH_16850</name>
</gene>
<dbReference type="InterPro" id="IPR013078">
    <property type="entry name" value="His_Pase_superF_clade-1"/>
</dbReference>